<protein>
    <submittedName>
        <fullName evidence="9">Putative nucleic acid-binding protein</fullName>
    </submittedName>
</protein>
<evidence type="ECO:0000313" key="9">
    <source>
        <dbReference type="EMBL" id="RDI53098.1"/>
    </source>
</evidence>
<keyword evidence="6" id="KW-0460">Magnesium</keyword>
<dbReference type="PANTHER" id="PTHR33653">
    <property type="entry name" value="RIBONUCLEASE VAPC2"/>
    <property type="match status" value="1"/>
</dbReference>
<keyword evidence="3" id="KW-0540">Nuclease</keyword>
<dbReference type="OrthoDB" id="4549505at2"/>
<dbReference type="Gene3D" id="3.40.50.1010">
    <property type="entry name" value="5'-nuclease"/>
    <property type="match status" value="1"/>
</dbReference>
<dbReference type="InterPro" id="IPR002716">
    <property type="entry name" value="PIN_dom"/>
</dbReference>
<evidence type="ECO:0000256" key="3">
    <source>
        <dbReference type="ARBA" id="ARBA00022722"/>
    </source>
</evidence>
<keyword evidence="2" id="KW-1277">Toxin-antitoxin system</keyword>
<sequence>MTTVDDDRSRYLVDQSVMSHYRTKPTVERVVDQFAVSGVLCSCAVTMDEAQFSARNSRDLKFLTNLYGSVFHWLPCDEEVESQVARIRAALWAIGAGRGAQTTDVQIAATALRHDAIVVHNDTDFITIQRAVPELRQLRLRPDEAE</sequence>
<dbReference type="SUPFAM" id="SSF88723">
    <property type="entry name" value="PIN domain-like"/>
    <property type="match status" value="1"/>
</dbReference>
<dbReference type="Pfam" id="PF01850">
    <property type="entry name" value="PIN"/>
    <property type="match status" value="1"/>
</dbReference>
<dbReference type="Proteomes" id="UP000255355">
    <property type="component" value="Unassembled WGS sequence"/>
</dbReference>
<dbReference type="GO" id="GO:0046872">
    <property type="term" value="F:metal ion binding"/>
    <property type="evidence" value="ECO:0007669"/>
    <property type="project" value="UniProtKB-KW"/>
</dbReference>
<evidence type="ECO:0000256" key="4">
    <source>
        <dbReference type="ARBA" id="ARBA00022723"/>
    </source>
</evidence>
<dbReference type="PANTHER" id="PTHR33653:SF1">
    <property type="entry name" value="RIBONUCLEASE VAPC2"/>
    <property type="match status" value="1"/>
</dbReference>
<dbReference type="GO" id="GO:0004518">
    <property type="term" value="F:nuclease activity"/>
    <property type="evidence" value="ECO:0007669"/>
    <property type="project" value="UniProtKB-KW"/>
</dbReference>
<evidence type="ECO:0000256" key="1">
    <source>
        <dbReference type="ARBA" id="ARBA00001946"/>
    </source>
</evidence>
<keyword evidence="5" id="KW-0378">Hydrolase</keyword>
<reference evidence="9 10" key="1">
    <citation type="submission" date="2018-07" db="EMBL/GenBank/DDBJ databases">
        <title>Genomic Encyclopedia of Type Strains, Phase IV (KMG-IV): sequencing the most valuable type-strain genomes for metagenomic binning, comparative biology and taxonomic classification.</title>
        <authorList>
            <person name="Goeker M."/>
        </authorList>
    </citation>
    <scope>NUCLEOTIDE SEQUENCE [LARGE SCALE GENOMIC DNA]</scope>
    <source>
        <strain evidence="9 10">DSM 44952</strain>
    </source>
</reference>
<proteinExistence type="inferred from homology"/>
<organism evidence="9 10">
    <name type="scientific">Nocardia mexicana</name>
    <dbReference type="NCBI Taxonomy" id="279262"/>
    <lineage>
        <taxon>Bacteria</taxon>
        <taxon>Bacillati</taxon>
        <taxon>Actinomycetota</taxon>
        <taxon>Actinomycetes</taxon>
        <taxon>Mycobacteriales</taxon>
        <taxon>Nocardiaceae</taxon>
        <taxon>Nocardia</taxon>
    </lineage>
</organism>
<keyword evidence="10" id="KW-1185">Reference proteome</keyword>
<accession>A0A370H8V3</accession>
<comment type="cofactor">
    <cofactor evidence="1">
        <name>Mg(2+)</name>
        <dbReference type="ChEBI" id="CHEBI:18420"/>
    </cofactor>
</comment>
<comment type="similarity">
    <text evidence="7">Belongs to the PINc/VapC protein family.</text>
</comment>
<evidence type="ECO:0000313" key="10">
    <source>
        <dbReference type="Proteomes" id="UP000255355"/>
    </source>
</evidence>
<evidence type="ECO:0000256" key="2">
    <source>
        <dbReference type="ARBA" id="ARBA00022649"/>
    </source>
</evidence>
<dbReference type="InterPro" id="IPR029060">
    <property type="entry name" value="PIN-like_dom_sf"/>
</dbReference>
<evidence type="ECO:0000256" key="7">
    <source>
        <dbReference type="ARBA" id="ARBA00038093"/>
    </source>
</evidence>
<dbReference type="InterPro" id="IPR050556">
    <property type="entry name" value="Type_II_TA_system_RNase"/>
</dbReference>
<dbReference type="RefSeq" id="WP_068013035.1">
    <property type="nucleotide sequence ID" value="NZ_QQAZ01000003.1"/>
</dbReference>
<evidence type="ECO:0000256" key="6">
    <source>
        <dbReference type="ARBA" id="ARBA00022842"/>
    </source>
</evidence>
<dbReference type="STRING" id="1210089.GCA_001613165_00348"/>
<comment type="caution">
    <text evidence="9">The sequence shown here is derived from an EMBL/GenBank/DDBJ whole genome shotgun (WGS) entry which is preliminary data.</text>
</comment>
<name>A0A370H8V3_9NOCA</name>
<dbReference type="AlphaFoldDB" id="A0A370H8V3"/>
<evidence type="ECO:0000259" key="8">
    <source>
        <dbReference type="Pfam" id="PF01850"/>
    </source>
</evidence>
<feature type="domain" description="PIN" evidence="8">
    <location>
        <begin position="11"/>
        <end position="128"/>
    </location>
</feature>
<gene>
    <name evidence="9" type="ORF">DFR68_103486</name>
</gene>
<evidence type="ECO:0000256" key="5">
    <source>
        <dbReference type="ARBA" id="ARBA00022801"/>
    </source>
</evidence>
<keyword evidence="4" id="KW-0479">Metal-binding</keyword>
<dbReference type="EMBL" id="QQAZ01000003">
    <property type="protein sequence ID" value="RDI53098.1"/>
    <property type="molecule type" value="Genomic_DNA"/>
</dbReference>
<dbReference type="GO" id="GO:0016787">
    <property type="term" value="F:hydrolase activity"/>
    <property type="evidence" value="ECO:0007669"/>
    <property type="project" value="UniProtKB-KW"/>
</dbReference>